<dbReference type="AlphaFoldDB" id="A0A2T4PYX0"/>
<dbReference type="InterPro" id="IPR047817">
    <property type="entry name" value="ABC2_TM_bact-type"/>
</dbReference>
<proteinExistence type="predicted"/>
<evidence type="ECO:0000256" key="5">
    <source>
        <dbReference type="SAM" id="Phobius"/>
    </source>
</evidence>
<dbReference type="STRING" id="1194526.A284_07035"/>
<dbReference type="InterPro" id="IPR013525">
    <property type="entry name" value="ABC2_TM"/>
</dbReference>
<dbReference type="EMBL" id="PZEV01000033">
    <property type="protein sequence ID" value="PTI50273.1"/>
    <property type="molecule type" value="Genomic_DNA"/>
</dbReference>
<sequence>MLMSYFTIEFKVLLRKRLYLIMSICLPLFFYLLFTSILDLPKSERIIFYKEYMYSMVVFSCMNFCLISFPIDMIEERTNGWFKHLMTTPLNITSYYLVKVSKTTFQFLLAIVLIFVVAHFYNNVNMEMIKWIKSAVILWIGASLLLTLGLIIAQFNDTQKASSIANLIGIGLAILGGLWFPTNTFPDWLQTISKLTPTYHLKHLAYRLSKGDSLDFTSFGIIFFYSVIFLIIAILINKQKAVD</sequence>
<dbReference type="InterPro" id="IPR051784">
    <property type="entry name" value="Nod_factor_ABC_transporter"/>
</dbReference>
<comment type="caution">
    <text evidence="7">The sequence shown here is derived from an EMBL/GenBank/DDBJ whole genome shotgun (WGS) entry which is preliminary data.</text>
</comment>
<dbReference type="PANTHER" id="PTHR43229:SF6">
    <property type="entry name" value="ABC-TYPE MULTIDRUG TRANSPORT SYSTEM, PERMEASE COMPONENT"/>
    <property type="match status" value="1"/>
</dbReference>
<dbReference type="GO" id="GO:0043190">
    <property type="term" value="C:ATP-binding cassette (ABC) transporter complex"/>
    <property type="evidence" value="ECO:0007669"/>
    <property type="project" value="InterPro"/>
</dbReference>
<evidence type="ECO:0000313" key="8">
    <source>
        <dbReference type="Proteomes" id="UP000240717"/>
    </source>
</evidence>
<keyword evidence="4 5" id="KW-0472">Membrane</keyword>
<keyword evidence="3 5" id="KW-1133">Transmembrane helix</keyword>
<dbReference type="Pfam" id="PF12698">
    <property type="entry name" value="ABC2_membrane_3"/>
    <property type="match status" value="1"/>
</dbReference>
<evidence type="ECO:0000256" key="3">
    <source>
        <dbReference type="ARBA" id="ARBA00022989"/>
    </source>
</evidence>
<accession>A0A2T4PYX0</accession>
<dbReference type="InterPro" id="IPR000412">
    <property type="entry name" value="ABC_2_transport"/>
</dbReference>
<dbReference type="GO" id="GO:0140359">
    <property type="term" value="F:ABC-type transporter activity"/>
    <property type="evidence" value="ECO:0007669"/>
    <property type="project" value="InterPro"/>
</dbReference>
<evidence type="ECO:0000313" key="7">
    <source>
        <dbReference type="EMBL" id="PTI50273.1"/>
    </source>
</evidence>
<feature type="transmembrane region" description="Helical" evidence="5">
    <location>
        <begin position="216"/>
        <end position="236"/>
    </location>
</feature>
<name>A0A2T4PYX0_STAWA</name>
<feature type="transmembrane region" description="Helical" evidence="5">
    <location>
        <begin position="20"/>
        <end position="40"/>
    </location>
</feature>
<comment type="subcellular location">
    <subcellularLocation>
        <location evidence="1">Membrane</location>
        <topology evidence="1">Multi-pass membrane protein</topology>
    </subcellularLocation>
</comment>
<evidence type="ECO:0000256" key="4">
    <source>
        <dbReference type="ARBA" id="ARBA00023136"/>
    </source>
</evidence>
<dbReference type="PIRSF" id="PIRSF006648">
    <property type="entry name" value="DrrB"/>
    <property type="match status" value="1"/>
</dbReference>
<evidence type="ECO:0000256" key="1">
    <source>
        <dbReference type="ARBA" id="ARBA00004141"/>
    </source>
</evidence>
<feature type="domain" description="ABC transmembrane type-2" evidence="6">
    <location>
        <begin position="18"/>
        <end position="240"/>
    </location>
</feature>
<dbReference type="RefSeq" id="WP_107533169.1">
    <property type="nucleotide sequence ID" value="NZ_PZEV01000033.1"/>
</dbReference>
<dbReference type="Proteomes" id="UP000240717">
    <property type="component" value="Unassembled WGS sequence"/>
</dbReference>
<evidence type="ECO:0000259" key="6">
    <source>
        <dbReference type="PROSITE" id="PS51012"/>
    </source>
</evidence>
<protein>
    <submittedName>
        <fullName evidence="7">ABC transporter permease</fullName>
    </submittedName>
</protein>
<reference evidence="7 8" key="1">
    <citation type="journal article" date="2016" name="Front. Microbiol.">
        <title>Comprehensive Phylogenetic Analysis of Bovine Non-aureus Staphylococci Species Based on Whole-Genome Sequencing.</title>
        <authorList>
            <person name="Naushad S."/>
            <person name="Barkema H.W."/>
            <person name="Luby C."/>
            <person name="Condas L.A."/>
            <person name="Nobrega D.B."/>
            <person name="Carson D.A."/>
            <person name="De Buck J."/>
        </authorList>
    </citation>
    <scope>NUCLEOTIDE SEQUENCE [LARGE SCALE GENOMIC DNA]</scope>
    <source>
        <strain evidence="7 8">SNUC 2993</strain>
    </source>
</reference>
<dbReference type="PANTHER" id="PTHR43229">
    <property type="entry name" value="NODULATION PROTEIN J"/>
    <property type="match status" value="1"/>
</dbReference>
<gene>
    <name evidence="7" type="ORF">BU085_09480</name>
</gene>
<feature type="transmembrane region" description="Helical" evidence="5">
    <location>
        <begin position="52"/>
        <end position="69"/>
    </location>
</feature>
<keyword evidence="2 5" id="KW-0812">Transmembrane</keyword>
<feature type="transmembrane region" description="Helical" evidence="5">
    <location>
        <begin position="105"/>
        <end position="122"/>
    </location>
</feature>
<feature type="transmembrane region" description="Helical" evidence="5">
    <location>
        <begin position="134"/>
        <end position="152"/>
    </location>
</feature>
<evidence type="ECO:0000256" key="2">
    <source>
        <dbReference type="ARBA" id="ARBA00022692"/>
    </source>
</evidence>
<feature type="transmembrane region" description="Helical" evidence="5">
    <location>
        <begin position="164"/>
        <end position="181"/>
    </location>
</feature>
<dbReference type="PROSITE" id="PS51012">
    <property type="entry name" value="ABC_TM2"/>
    <property type="match status" value="1"/>
</dbReference>
<organism evidence="7 8">
    <name type="scientific">Staphylococcus warneri</name>
    <dbReference type="NCBI Taxonomy" id="1292"/>
    <lineage>
        <taxon>Bacteria</taxon>
        <taxon>Bacillati</taxon>
        <taxon>Bacillota</taxon>
        <taxon>Bacilli</taxon>
        <taxon>Bacillales</taxon>
        <taxon>Staphylococcaceae</taxon>
        <taxon>Staphylococcus</taxon>
    </lineage>
</organism>